<sequence>MLYSLVPIKRRNESTFLTPDGEGSLFKAFLTDLSVGRNCTKQNLAQREGESLGRLEWLGRAVQDEYQDVIVLGWICSRMGKERCCKWFRYNGIYYSLEE</sequence>
<dbReference type="EMBL" id="JXTC01000456">
    <property type="protein sequence ID" value="PON52541.1"/>
    <property type="molecule type" value="Genomic_DNA"/>
</dbReference>
<organism evidence="1 2">
    <name type="scientific">Trema orientale</name>
    <name type="common">Charcoal tree</name>
    <name type="synonym">Celtis orientalis</name>
    <dbReference type="NCBI Taxonomy" id="63057"/>
    <lineage>
        <taxon>Eukaryota</taxon>
        <taxon>Viridiplantae</taxon>
        <taxon>Streptophyta</taxon>
        <taxon>Embryophyta</taxon>
        <taxon>Tracheophyta</taxon>
        <taxon>Spermatophyta</taxon>
        <taxon>Magnoliopsida</taxon>
        <taxon>eudicotyledons</taxon>
        <taxon>Gunneridae</taxon>
        <taxon>Pentapetalae</taxon>
        <taxon>rosids</taxon>
        <taxon>fabids</taxon>
        <taxon>Rosales</taxon>
        <taxon>Cannabaceae</taxon>
        <taxon>Trema</taxon>
    </lineage>
</organism>
<protein>
    <submittedName>
        <fullName evidence="1">Uncharacterized protein</fullName>
    </submittedName>
</protein>
<gene>
    <name evidence="1" type="ORF">TorRG33x02_308030</name>
</gene>
<reference evidence="2" key="1">
    <citation type="submission" date="2016-06" db="EMBL/GenBank/DDBJ databases">
        <title>Parallel loss of symbiosis genes in relatives of nitrogen-fixing non-legume Parasponia.</title>
        <authorList>
            <person name="Van Velzen R."/>
            <person name="Holmer R."/>
            <person name="Bu F."/>
            <person name="Rutten L."/>
            <person name="Van Zeijl A."/>
            <person name="Liu W."/>
            <person name="Santuari L."/>
            <person name="Cao Q."/>
            <person name="Sharma T."/>
            <person name="Shen D."/>
            <person name="Roswanjaya Y."/>
            <person name="Wardhani T."/>
            <person name="Kalhor M.S."/>
            <person name="Jansen J."/>
            <person name="Van den Hoogen J."/>
            <person name="Gungor B."/>
            <person name="Hartog M."/>
            <person name="Hontelez J."/>
            <person name="Verver J."/>
            <person name="Yang W.-C."/>
            <person name="Schijlen E."/>
            <person name="Repin R."/>
            <person name="Schilthuizen M."/>
            <person name="Schranz E."/>
            <person name="Heidstra R."/>
            <person name="Miyata K."/>
            <person name="Fedorova E."/>
            <person name="Kohlen W."/>
            <person name="Bisseling T."/>
            <person name="Smit S."/>
            <person name="Geurts R."/>
        </authorList>
    </citation>
    <scope>NUCLEOTIDE SEQUENCE [LARGE SCALE GENOMIC DNA]</scope>
    <source>
        <strain evidence="2">cv. RG33-2</strain>
    </source>
</reference>
<name>A0A2P5BUS4_TREOI</name>
<evidence type="ECO:0000313" key="1">
    <source>
        <dbReference type="EMBL" id="PON52541.1"/>
    </source>
</evidence>
<evidence type="ECO:0000313" key="2">
    <source>
        <dbReference type="Proteomes" id="UP000237000"/>
    </source>
</evidence>
<dbReference type="Proteomes" id="UP000237000">
    <property type="component" value="Unassembled WGS sequence"/>
</dbReference>
<dbReference type="InParanoid" id="A0A2P5BUS4"/>
<dbReference type="AlphaFoldDB" id="A0A2P5BUS4"/>
<proteinExistence type="predicted"/>
<comment type="caution">
    <text evidence="1">The sequence shown here is derived from an EMBL/GenBank/DDBJ whole genome shotgun (WGS) entry which is preliminary data.</text>
</comment>
<keyword evidence="2" id="KW-1185">Reference proteome</keyword>
<accession>A0A2P5BUS4</accession>